<dbReference type="PROSITE" id="PS01143">
    <property type="entry name" value="RIBOSOMAL_L31"/>
    <property type="match status" value="1"/>
</dbReference>
<evidence type="ECO:0000313" key="4">
    <source>
        <dbReference type="EMBL" id="MBF4161980.1"/>
    </source>
</evidence>
<comment type="caution">
    <text evidence="4">The sequence shown here is derived from an EMBL/GenBank/DDBJ whole genome shotgun (WGS) entry which is preliminary data.</text>
</comment>
<gene>
    <name evidence="4" type="ORF">ISG29_09780</name>
</gene>
<dbReference type="SUPFAM" id="SSF143800">
    <property type="entry name" value="L28p-like"/>
    <property type="match status" value="1"/>
</dbReference>
<dbReference type="InterPro" id="IPR042105">
    <property type="entry name" value="Ribosomal_bL31_sf"/>
</dbReference>
<name>A0A930UZM9_9ACTN</name>
<dbReference type="InterPro" id="IPR002150">
    <property type="entry name" value="Ribosomal_bL31"/>
</dbReference>
<comment type="similarity">
    <text evidence="3">Belongs to the bacterial ribosomal protein bL31 family.</text>
</comment>
<proteinExistence type="inferred from homology"/>
<dbReference type="Pfam" id="PF01197">
    <property type="entry name" value="Ribosomal_L31"/>
    <property type="match status" value="1"/>
</dbReference>
<dbReference type="AlphaFoldDB" id="A0A930UZM9"/>
<organism evidence="4 5">
    <name type="scientific">Nocardioides acrostichi</name>
    <dbReference type="NCBI Taxonomy" id="2784339"/>
    <lineage>
        <taxon>Bacteria</taxon>
        <taxon>Bacillati</taxon>
        <taxon>Actinomycetota</taxon>
        <taxon>Actinomycetes</taxon>
        <taxon>Propionibacteriales</taxon>
        <taxon>Nocardioidaceae</taxon>
        <taxon>Nocardioides</taxon>
    </lineage>
</organism>
<accession>A0A930UZM9</accession>
<keyword evidence="1 3" id="KW-0689">Ribosomal protein</keyword>
<dbReference type="GO" id="GO:0003735">
    <property type="term" value="F:structural constituent of ribosome"/>
    <property type="evidence" value="ECO:0007669"/>
    <property type="project" value="InterPro"/>
</dbReference>
<evidence type="ECO:0000256" key="3">
    <source>
        <dbReference type="RuleBase" id="RU000564"/>
    </source>
</evidence>
<dbReference type="GO" id="GO:0006412">
    <property type="term" value="P:translation"/>
    <property type="evidence" value="ECO:0007669"/>
    <property type="project" value="InterPro"/>
</dbReference>
<dbReference type="NCBIfam" id="TIGR00105">
    <property type="entry name" value="L31"/>
    <property type="match status" value="1"/>
</dbReference>
<evidence type="ECO:0000256" key="1">
    <source>
        <dbReference type="ARBA" id="ARBA00022980"/>
    </source>
</evidence>
<dbReference type="GO" id="GO:1990904">
    <property type="term" value="C:ribonucleoprotein complex"/>
    <property type="evidence" value="ECO:0007669"/>
    <property type="project" value="UniProtKB-KW"/>
</dbReference>
<keyword evidence="5" id="KW-1185">Reference proteome</keyword>
<evidence type="ECO:0000313" key="5">
    <source>
        <dbReference type="Proteomes" id="UP000656804"/>
    </source>
</evidence>
<dbReference type="InterPro" id="IPR034704">
    <property type="entry name" value="Ribosomal_bL28/bL31-like_sf"/>
</dbReference>
<dbReference type="GO" id="GO:0005840">
    <property type="term" value="C:ribosome"/>
    <property type="evidence" value="ECO:0007669"/>
    <property type="project" value="UniProtKB-KW"/>
</dbReference>
<dbReference type="Gene3D" id="4.10.830.30">
    <property type="entry name" value="Ribosomal protein L31"/>
    <property type="match status" value="1"/>
</dbReference>
<keyword evidence="2 3" id="KW-0687">Ribonucleoprotein</keyword>
<protein>
    <recommendedName>
        <fullName evidence="3">50S ribosomal protein L31</fullName>
    </recommendedName>
</protein>
<dbReference type="RefSeq" id="WP_194503219.1">
    <property type="nucleotide sequence ID" value="NZ_JADIVZ010000003.1"/>
</dbReference>
<dbReference type="EMBL" id="JADIVZ010000003">
    <property type="protein sequence ID" value="MBF4161980.1"/>
    <property type="molecule type" value="Genomic_DNA"/>
</dbReference>
<dbReference type="InterPro" id="IPR027493">
    <property type="entry name" value="Ribosomal_bL31_B"/>
</dbReference>
<dbReference type="PANTHER" id="PTHR33280">
    <property type="entry name" value="50S RIBOSOMAL PROTEIN L31, CHLOROPLASTIC"/>
    <property type="match status" value="1"/>
</dbReference>
<evidence type="ECO:0000256" key="2">
    <source>
        <dbReference type="ARBA" id="ARBA00023274"/>
    </source>
</evidence>
<reference evidence="4" key="1">
    <citation type="submission" date="2020-11" db="EMBL/GenBank/DDBJ databases">
        <title>Nocardioides sp. CBS4Y-1, whole genome shotgun sequence.</title>
        <authorList>
            <person name="Tuo L."/>
        </authorList>
    </citation>
    <scope>NUCLEOTIDE SEQUENCE</scope>
    <source>
        <strain evidence="4">CBS4Y-1</strain>
    </source>
</reference>
<sequence>MRPDFHPAYDHVVFRDRSGAASFLTRSTLAGRLPPDHPRVAWEDGRSYPVVDVDVTSASHPFWTGQGRVVDTEGRVQRFHRRYAALPQEGER</sequence>
<dbReference type="Proteomes" id="UP000656804">
    <property type="component" value="Unassembled WGS sequence"/>
</dbReference>
<dbReference type="PANTHER" id="PTHR33280:SF1">
    <property type="entry name" value="LARGE RIBOSOMAL SUBUNIT PROTEIN BL31C"/>
    <property type="match status" value="1"/>
</dbReference>
<dbReference type="NCBIfam" id="NF002462">
    <property type="entry name" value="PRK01678.1"/>
    <property type="match status" value="1"/>
</dbReference>